<sequence>MFIYVDTTCLVKQITETTAHDYIIVQCHASAYNFVRTHIKLLIKLFIPLNSVQTPVYKPNKDDVIKVFGSITNIKDDICEISAYRCQNTCYDAKSLPQNSTHIICMGILNDQPQLQESYWNFNLSCKQFVGKNTSGIKCYECDILCSRHESISRLTGRSASAKKGSRLIITGEIEVSENQLYCDLHHFEFASQAGQGLKRDTTIWVQNEEDNDDLSSPSRRYKKPKQKSTEKEFEKSITRPATPSPSHIESASPSPPATVVSDASSSAPLPNEKKTPSRRQSLRRRA</sequence>
<evidence type="ECO:0000256" key="1">
    <source>
        <dbReference type="SAM" id="MobiDB-lite"/>
    </source>
</evidence>
<feature type="region of interest" description="Disordered" evidence="1">
    <location>
        <begin position="209"/>
        <end position="287"/>
    </location>
</feature>
<proteinExistence type="predicted"/>
<evidence type="ECO:0000313" key="2">
    <source>
        <dbReference type="EMBL" id="CAG8596451.1"/>
    </source>
</evidence>
<comment type="caution">
    <text evidence="2">The sequence shown here is derived from an EMBL/GenBank/DDBJ whole genome shotgun (WGS) entry which is preliminary data.</text>
</comment>
<feature type="compositionally biased region" description="Basic residues" evidence="1">
    <location>
        <begin position="277"/>
        <end position="287"/>
    </location>
</feature>
<dbReference type="OrthoDB" id="10411208at2759"/>
<dbReference type="EMBL" id="CAJVPJ010001574">
    <property type="protein sequence ID" value="CAG8596451.1"/>
    <property type="molecule type" value="Genomic_DNA"/>
</dbReference>
<name>A0A9N9CDZ7_9GLOM</name>
<keyword evidence="3" id="KW-1185">Reference proteome</keyword>
<organism evidence="2 3">
    <name type="scientific">Paraglomus occultum</name>
    <dbReference type="NCBI Taxonomy" id="144539"/>
    <lineage>
        <taxon>Eukaryota</taxon>
        <taxon>Fungi</taxon>
        <taxon>Fungi incertae sedis</taxon>
        <taxon>Mucoromycota</taxon>
        <taxon>Glomeromycotina</taxon>
        <taxon>Glomeromycetes</taxon>
        <taxon>Paraglomerales</taxon>
        <taxon>Paraglomeraceae</taxon>
        <taxon>Paraglomus</taxon>
    </lineage>
</organism>
<dbReference type="Proteomes" id="UP000789572">
    <property type="component" value="Unassembled WGS sequence"/>
</dbReference>
<feature type="compositionally biased region" description="Low complexity" evidence="1">
    <location>
        <begin position="258"/>
        <end position="269"/>
    </location>
</feature>
<protein>
    <submittedName>
        <fullName evidence="2">6291_t:CDS:1</fullName>
    </submittedName>
</protein>
<evidence type="ECO:0000313" key="3">
    <source>
        <dbReference type="Proteomes" id="UP000789572"/>
    </source>
</evidence>
<reference evidence="2" key="1">
    <citation type="submission" date="2021-06" db="EMBL/GenBank/DDBJ databases">
        <authorList>
            <person name="Kallberg Y."/>
            <person name="Tangrot J."/>
            <person name="Rosling A."/>
        </authorList>
    </citation>
    <scope>NUCLEOTIDE SEQUENCE</scope>
    <source>
        <strain evidence="2">IA702</strain>
    </source>
</reference>
<feature type="compositionally biased region" description="Polar residues" evidence="1">
    <location>
        <begin position="240"/>
        <end position="250"/>
    </location>
</feature>
<gene>
    <name evidence="2" type="ORF">POCULU_LOCUS7239</name>
</gene>
<feature type="compositionally biased region" description="Basic and acidic residues" evidence="1">
    <location>
        <begin position="228"/>
        <end position="238"/>
    </location>
</feature>
<dbReference type="AlphaFoldDB" id="A0A9N9CDZ7"/>
<accession>A0A9N9CDZ7</accession>